<evidence type="ECO:0000313" key="6">
    <source>
        <dbReference type="Proteomes" id="UP001589828"/>
    </source>
</evidence>
<feature type="domain" description="HTH araC/xylS-type" evidence="4">
    <location>
        <begin position="170"/>
        <end position="268"/>
    </location>
</feature>
<keyword evidence="2" id="KW-0238">DNA-binding</keyword>
<dbReference type="InterPro" id="IPR018060">
    <property type="entry name" value="HTH_AraC"/>
</dbReference>
<dbReference type="EMBL" id="JBHLTS010000017">
    <property type="protein sequence ID" value="MFC0513589.1"/>
    <property type="molecule type" value="Genomic_DNA"/>
</dbReference>
<keyword evidence="6" id="KW-1185">Reference proteome</keyword>
<dbReference type="InterPro" id="IPR050204">
    <property type="entry name" value="AraC_XylS_family_regulators"/>
</dbReference>
<evidence type="ECO:0000256" key="3">
    <source>
        <dbReference type="ARBA" id="ARBA00023163"/>
    </source>
</evidence>
<evidence type="ECO:0000259" key="4">
    <source>
        <dbReference type="PROSITE" id="PS01124"/>
    </source>
</evidence>
<dbReference type="InterPro" id="IPR009057">
    <property type="entry name" value="Homeodomain-like_sf"/>
</dbReference>
<dbReference type="PROSITE" id="PS01124">
    <property type="entry name" value="HTH_ARAC_FAMILY_2"/>
    <property type="match status" value="1"/>
</dbReference>
<reference evidence="5 6" key="1">
    <citation type="submission" date="2024-09" db="EMBL/GenBank/DDBJ databases">
        <authorList>
            <person name="Sun Q."/>
            <person name="Mori K."/>
        </authorList>
    </citation>
    <scope>NUCLEOTIDE SEQUENCE [LARGE SCALE GENOMIC DNA]</scope>
    <source>
        <strain evidence="5 6">NCAIM B.02415</strain>
    </source>
</reference>
<dbReference type="RefSeq" id="WP_377021454.1">
    <property type="nucleotide sequence ID" value="NZ_JBHLTS010000017.1"/>
</dbReference>
<gene>
    <name evidence="5" type="ORF">ACFFGT_05230</name>
</gene>
<dbReference type="Pfam" id="PF12833">
    <property type="entry name" value="HTH_18"/>
    <property type="match status" value="1"/>
</dbReference>
<dbReference type="PANTHER" id="PTHR46796">
    <property type="entry name" value="HTH-TYPE TRANSCRIPTIONAL ACTIVATOR RHAS-RELATED"/>
    <property type="match status" value="1"/>
</dbReference>
<sequence length="272" mass="30604">MDTALKTIGNITFSSYCTENRSGEQFIADHLVGYLLSGSITIIDGDQTMVYRDGDVVLFRRNHLGKFIKRPPEGGGDLLVISFLLDQALLQGLAKGRPPYLPGRLPPGAALQIHPDELLQNCLDGLTAYTTEDISPELAAHKVQEFAMLLLRAQPELQRILFDFGSPGKIDLEAFMYRNFRYNVPMEKLAFLTGRSLATFKRDFEKIFHSPPGQWLLEQRLKEAHYLIREKSARPSSVYLDVGFESLSHFSHAFKRSYGIPPSRLTAINSSL</sequence>
<organism evidence="5 6">
    <name type="scientific">Mucilaginibacter angelicae</name>
    <dbReference type="NCBI Taxonomy" id="869718"/>
    <lineage>
        <taxon>Bacteria</taxon>
        <taxon>Pseudomonadati</taxon>
        <taxon>Bacteroidota</taxon>
        <taxon>Sphingobacteriia</taxon>
        <taxon>Sphingobacteriales</taxon>
        <taxon>Sphingobacteriaceae</taxon>
        <taxon>Mucilaginibacter</taxon>
    </lineage>
</organism>
<dbReference type="SUPFAM" id="SSF46689">
    <property type="entry name" value="Homeodomain-like"/>
    <property type="match status" value="1"/>
</dbReference>
<keyword evidence="3" id="KW-0804">Transcription</keyword>
<dbReference type="InterPro" id="IPR054015">
    <property type="entry name" value="ExsA-like_N"/>
</dbReference>
<dbReference type="SMART" id="SM00342">
    <property type="entry name" value="HTH_ARAC"/>
    <property type="match status" value="1"/>
</dbReference>
<evidence type="ECO:0000256" key="1">
    <source>
        <dbReference type="ARBA" id="ARBA00023015"/>
    </source>
</evidence>
<proteinExistence type="predicted"/>
<protein>
    <submittedName>
        <fullName evidence="5">Helix-turn-helix domain-containing protein</fullName>
    </submittedName>
</protein>
<evidence type="ECO:0000256" key="2">
    <source>
        <dbReference type="ARBA" id="ARBA00023125"/>
    </source>
</evidence>
<dbReference type="Pfam" id="PF22200">
    <property type="entry name" value="ExsA_N"/>
    <property type="match status" value="1"/>
</dbReference>
<evidence type="ECO:0000313" key="5">
    <source>
        <dbReference type="EMBL" id="MFC0513589.1"/>
    </source>
</evidence>
<name>A0ABV6L1H9_9SPHI</name>
<comment type="caution">
    <text evidence="5">The sequence shown here is derived from an EMBL/GenBank/DDBJ whole genome shotgun (WGS) entry which is preliminary data.</text>
</comment>
<keyword evidence="1" id="KW-0805">Transcription regulation</keyword>
<dbReference type="Gene3D" id="1.10.10.60">
    <property type="entry name" value="Homeodomain-like"/>
    <property type="match status" value="1"/>
</dbReference>
<accession>A0ABV6L1H9</accession>
<dbReference type="Proteomes" id="UP001589828">
    <property type="component" value="Unassembled WGS sequence"/>
</dbReference>